<feature type="domain" description="HTH cro/C1-type" evidence="1">
    <location>
        <begin position="7"/>
        <end position="36"/>
    </location>
</feature>
<dbReference type="PROSITE" id="PS50943">
    <property type="entry name" value="HTH_CROC1"/>
    <property type="match status" value="1"/>
</dbReference>
<name>A0A917QBV0_9HYPH</name>
<dbReference type="Pfam" id="PF01381">
    <property type="entry name" value="HTH_3"/>
    <property type="match status" value="1"/>
</dbReference>
<comment type="caution">
    <text evidence="2">The sequence shown here is derived from an EMBL/GenBank/DDBJ whole genome shotgun (WGS) entry which is preliminary data.</text>
</comment>
<proteinExistence type="predicted"/>
<dbReference type="Gene3D" id="1.10.260.40">
    <property type="entry name" value="lambda repressor-like DNA-binding domains"/>
    <property type="match status" value="1"/>
</dbReference>
<dbReference type="RefSeq" id="WP_188914150.1">
    <property type="nucleotide sequence ID" value="NZ_BMMF01000009.1"/>
</dbReference>
<dbReference type="CDD" id="cd00093">
    <property type="entry name" value="HTH_XRE"/>
    <property type="match status" value="1"/>
</dbReference>
<reference evidence="2 3" key="1">
    <citation type="journal article" date="2014" name="Int. J. Syst. Evol. Microbiol.">
        <title>Complete genome sequence of Corynebacterium casei LMG S-19264T (=DSM 44701T), isolated from a smear-ripened cheese.</title>
        <authorList>
            <consortium name="US DOE Joint Genome Institute (JGI-PGF)"/>
            <person name="Walter F."/>
            <person name="Albersmeier A."/>
            <person name="Kalinowski J."/>
            <person name="Ruckert C."/>
        </authorList>
    </citation>
    <scope>NUCLEOTIDE SEQUENCE [LARGE SCALE GENOMIC DNA]</scope>
    <source>
        <strain evidence="2 3">CGMCC 1.9161</strain>
    </source>
</reference>
<evidence type="ECO:0000313" key="2">
    <source>
        <dbReference type="EMBL" id="GGK41615.1"/>
    </source>
</evidence>
<dbReference type="GO" id="GO:0003677">
    <property type="term" value="F:DNA binding"/>
    <property type="evidence" value="ECO:0007669"/>
    <property type="project" value="InterPro"/>
</dbReference>
<keyword evidence="3" id="KW-1185">Reference proteome</keyword>
<sequence length="79" mass="8442">MLTCGMIKAGRDLVGWTQADLAMRAGLSLPTIQRMEDPTRGPLRSTAANVERVRGAFAQGGISFALDDARITISLAVPR</sequence>
<dbReference type="AlphaFoldDB" id="A0A917QBV0"/>
<dbReference type="SUPFAM" id="SSF47413">
    <property type="entry name" value="lambda repressor-like DNA-binding domains"/>
    <property type="match status" value="1"/>
</dbReference>
<dbReference type="Proteomes" id="UP000600449">
    <property type="component" value="Unassembled WGS sequence"/>
</dbReference>
<protein>
    <recommendedName>
        <fullName evidence="1">HTH cro/C1-type domain-containing protein</fullName>
    </recommendedName>
</protein>
<dbReference type="InterPro" id="IPR001387">
    <property type="entry name" value="Cro/C1-type_HTH"/>
</dbReference>
<dbReference type="EMBL" id="BMMF01000009">
    <property type="protein sequence ID" value="GGK41615.1"/>
    <property type="molecule type" value="Genomic_DNA"/>
</dbReference>
<accession>A0A917QBV0</accession>
<gene>
    <name evidence="2" type="ORF">GCM10011322_30940</name>
</gene>
<dbReference type="InterPro" id="IPR010982">
    <property type="entry name" value="Lambda_DNA-bd_dom_sf"/>
</dbReference>
<evidence type="ECO:0000259" key="1">
    <source>
        <dbReference type="PROSITE" id="PS50943"/>
    </source>
</evidence>
<organism evidence="2 3">
    <name type="scientific">Salinarimonas ramus</name>
    <dbReference type="NCBI Taxonomy" id="690164"/>
    <lineage>
        <taxon>Bacteria</taxon>
        <taxon>Pseudomonadati</taxon>
        <taxon>Pseudomonadota</taxon>
        <taxon>Alphaproteobacteria</taxon>
        <taxon>Hyphomicrobiales</taxon>
        <taxon>Salinarimonadaceae</taxon>
        <taxon>Salinarimonas</taxon>
    </lineage>
</organism>
<evidence type="ECO:0000313" key="3">
    <source>
        <dbReference type="Proteomes" id="UP000600449"/>
    </source>
</evidence>